<organism evidence="2 3">
    <name type="scientific">Leclercia adecarboxylata</name>
    <dbReference type="NCBI Taxonomy" id="83655"/>
    <lineage>
        <taxon>Bacteria</taxon>
        <taxon>Pseudomonadati</taxon>
        <taxon>Pseudomonadota</taxon>
        <taxon>Gammaproteobacteria</taxon>
        <taxon>Enterobacterales</taxon>
        <taxon>Enterobacteriaceae</taxon>
        <taxon>Leclercia</taxon>
    </lineage>
</organism>
<evidence type="ECO:0000256" key="1">
    <source>
        <dbReference type="ARBA" id="ARBA00022729"/>
    </source>
</evidence>
<evidence type="ECO:0000313" key="2">
    <source>
        <dbReference type="EMBL" id="VTP83048.1"/>
    </source>
</evidence>
<proteinExistence type="predicted"/>
<name>A0A4U9IWI2_9ENTR</name>
<evidence type="ECO:0008006" key="4">
    <source>
        <dbReference type="Google" id="ProtNLM"/>
    </source>
</evidence>
<dbReference type="Proteomes" id="UP000310719">
    <property type="component" value="Chromosome"/>
</dbReference>
<dbReference type="Pfam" id="PF06178">
    <property type="entry name" value="KdgM"/>
    <property type="match status" value="1"/>
</dbReference>
<dbReference type="EMBL" id="LR590464">
    <property type="protein sequence ID" value="VTP83048.1"/>
    <property type="molecule type" value="Genomic_DNA"/>
</dbReference>
<gene>
    <name evidence="2" type="ORF">NCTC13032_07254</name>
</gene>
<evidence type="ECO:0000313" key="3">
    <source>
        <dbReference type="Proteomes" id="UP000310719"/>
    </source>
</evidence>
<dbReference type="AlphaFoldDB" id="A0A4U9IWI2"/>
<dbReference type="InterPro" id="IPR009331">
    <property type="entry name" value="Oligogalacturonate-sp_porin"/>
</dbReference>
<keyword evidence="1" id="KW-0732">Signal</keyword>
<dbReference type="Gene3D" id="2.40.160.40">
    <property type="entry name" value="monomeric porin ompg"/>
    <property type="match status" value="1"/>
</dbReference>
<reference evidence="2 3" key="1">
    <citation type="submission" date="2019-05" db="EMBL/GenBank/DDBJ databases">
        <authorList>
            <consortium name="Pathogen Informatics"/>
        </authorList>
    </citation>
    <scope>NUCLEOTIDE SEQUENCE [LARGE SCALE GENOMIC DNA]</scope>
    <source>
        <strain evidence="2 3">NCTC13032</strain>
    </source>
</reference>
<sequence>MWLGYNIDNWMFELNGIYKFADNEDCIITKKKITNITSAWRIRLIHGCRLWKWVNVSSGYNTATSDDRQTRLRVGLGYNF</sequence>
<accession>A0A4U9IWI2</accession>
<protein>
    <recommendedName>
        <fullName evidence="4">Oligogalacturonate-specific porin kdgM</fullName>
    </recommendedName>
</protein>
<dbReference type="InterPro" id="IPR053713">
    <property type="entry name" value="Bact_OM_Channel_sf"/>
</dbReference>